<dbReference type="EMBL" id="JADGJQ010000048">
    <property type="protein sequence ID" value="KAJ3175791.1"/>
    <property type="molecule type" value="Genomic_DNA"/>
</dbReference>
<evidence type="ECO:0000313" key="4">
    <source>
        <dbReference type="Proteomes" id="UP001212152"/>
    </source>
</evidence>
<dbReference type="Proteomes" id="UP001212152">
    <property type="component" value="Unassembled WGS sequence"/>
</dbReference>
<evidence type="ECO:0000256" key="2">
    <source>
        <dbReference type="SAM" id="MobiDB-lite"/>
    </source>
</evidence>
<feature type="compositionally biased region" description="Low complexity" evidence="2">
    <location>
        <begin position="233"/>
        <end position="252"/>
    </location>
</feature>
<feature type="compositionally biased region" description="Low complexity" evidence="2">
    <location>
        <begin position="21"/>
        <end position="37"/>
    </location>
</feature>
<feature type="region of interest" description="Disordered" evidence="2">
    <location>
        <begin position="1"/>
        <end position="104"/>
    </location>
</feature>
<comment type="caution">
    <text evidence="3">The sequence shown here is derived from an EMBL/GenBank/DDBJ whole genome shotgun (WGS) entry which is preliminary data.</text>
</comment>
<proteinExistence type="predicted"/>
<feature type="coiled-coil region" evidence="1">
    <location>
        <begin position="446"/>
        <end position="525"/>
    </location>
</feature>
<evidence type="ECO:0000256" key="1">
    <source>
        <dbReference type="SAM" id="Coils"/>
    </source>
</evidence>
<name>A0AAD5XNU1_9FUNG</name>
<evidence type="ECO:0008006" key="5">
    <source>
        <dbReference type="Google" id="ProtNLM"/>
    </source>
</evidence>
<feature type="compositionally biased region" description="Low complexity" evidence="2">
    <location>
        <begin position="655"/>
        <end position="676"/>
    </location>
</feature>
<gene>
    <name evidence="3" type="ORF">HDU87_005785</name>
</gene>
<feature type="region of interest" description="Disordered" evidence="2">
    <location>
        <begin position="160"/>
        <end position="198"/>
    </location>
</feature>
<keyword evidence="1" id="KW-0175">Coiled coil</keyword>
<reference evidence="3" key="1">
    <citation type="submission" date="2020-05" db="EMBL/GenBank/DDBJ databases">
        <title>Phylogenomic resolution of chytrid fungi.</title>
        <authorList>
            <person name="Stajich J.E."/>
            <person name="Amses K."/>
            <person name="Simmons R."/>
            <person name="Seto K."/>
            <person name="Myers J."/>
            <person name="Bonds A."/>
            <person name="Quandt C.A."/>
            <person name="Barry K."/>
            <person name="Liu P."/>
            <person name="Grigoriev I."/>
            <person name="Longcore J.E."/>
            <person name="James T.Y."/>
        </authorList>
    </citation>
    <scope>NUCLEOTIDE SEQUENCE</scope>
    <source>
        <strain evidence="3">JEL0379</strain>
    </source>
</reference>
<dbReference type="AlphaFoldDB" id="A0AAD5XNU1"/>
<sequence>MSPSPFLLPSARGSVLPAAPSRQASWATSSSSDSSSANTADENPTTIRQQQPTATASTSATASGGGGGGGGHTFSLPQQPPLPAHHLHQQQQQQQHYQQPVQQPLPQPRTIVCEGKLSVLLNMPGGGGGSASAAAAKEDWKMRRRSLDVLKMAFAGVLGGGGGGSGTGASSNGGGGGGGGTAMLGATSGTDTQGRSLAKDKWRNVRGWLDDAALLHLEGCTFPVAIPPPSVSISLGPRASSSSSSTGSGTDSRPPPTSIGGRGAGAGAGRPRIKWRFSQDYAARKSTDSGGGGTSGGGSGQLGGYSRKSLDVWDRRSWSIDGDASNRTDTNIPFSPSQTSLFFTAAAPTRPTMLTTFHVLACSAPDPSQTFLVLHVQPYTAHPAPSSSSSTLLTSKALEAASGSSTETLVSTLYIRFTSAAKLERWRAALTLSLCVAQARAEVDVARGARARYEAAEQARLDAEREKEAVERTARKEKKAFEKKVREMFSAEEVQDVYQETADDLAAAEKRITALEATLAAERAAKKLAVASLAQYRQETELPVGEHNALLLRHEELCRRYADLRRDAMLVKALYDKEKTAHGRLARLLRRQAEDGAAVAVAAAAADEGGSGGGGGGLLAAPTDGVVLSPPPSPALDALALIRASNNDYIPPTPSASSSSSPSSLLAIQDQQQQQQSSPTLRAAHQLLPAEIERRVSVDWQRY</sequence>
<feature type="compositionally biased region" description="Gly residues" evidence="2">
    <location>
        <begin position="160"/>
        <end position="182"/>
    </location>
</feature>
<evidence type="ECO:0000313" key="3">
    <source>
        <dbReference type="EMBL" id="KAJ3175791.1"/>
    </source>
</evidence>
<feature type="compositionally biased region" description="Polar residues" evidence="2">
    <location>
        <begin position="38"/>
        <end position="52"/>
    </location>
</feature>
<feature type="region of interest" description="Disordered" evidence="2">
    <location>
        <begin position="650"/>
        <end position="680"/>
    </location>
</feature>
<keyword evidence="4" id="KW-1185">Reference proteome</keyword>
<organism evidence="3 4">
    <name type="scientific">Geranomyces variabilis</name>
    <dbReference type="NCBI Taxonomy" id="109894"/>
    <lineage>
        <taxon>Eukaryota</taxon>
        <taxon>Fungi</taxon>
        <taxon>Fungi incertae sedis</taxon>
        <taxon>Chytridiomycota</taxon>
        <taxon>Chytridiomycota incertae sedis</taxon>
        <taxon>Chytridiomycetes</taxon>
        <taxon>Spizellomycetales</taxon>
        <taxon>Powellomycetaceae</taxon>
        <taxon>Geranomyces</taxon>
    </lineage>
</organism>
<feature type="compositionally biased region" description="Gly residues" evidence="2">
    <location>
        <begin position="63"/>
        <end position="72"/>
    </location>
</feature>
<feature type="compositionally biased region" description="Low complexity" evidence="2">
    <location>
        <begin position="53"/>
        <end position="62"/>
    </location>
</feature>
<feature type="region of interest" description="Disordered" evidence="2">
    <location>
        <begin position="233"/>
        <end position="306"/>
    </location>
</feature>
<feature type="compositionally biased region" description="Gly residues" evidence="2">
    <location>
        <begin position="289"/>
        <end position="303"/>
    </location>
</feature>
<feature type="compositionally biased region" description="Low complexity" evidence="2">
    <location>
        <begin position="89"/>
        <end position="104"/>
    </location>
</feature>
<protein>
    <recommendedName>
        <fullName evidence="5">PH domain-containing protein</fullName>
    </recommendedName>
</protein>
<accession>A0AAD5XNU1</accession>